<proteinExistence type="predicted"/>
<protein>
    <submittedName>
        <fullName evidence="2">Uncharacterized protein</fullName>
    </submittedName>
</protein>
<accession>A0ABR9HKJ6</accession>
<evidence type="ECO:0000256" key="1">
    <source>
        <dbReference type="SAM" id="MobiDB-lite"/>
    </source>
</evidence>
<dbReference type="Proteomes" id="UP000598217">
    <property type="component" value="Unassembled WGS sequence"/>
</dbReference>
<evidence type="ECO:0000313" key="3">
    <source>
        <dbReference type="Proteomes" id="UP000598217"/>
    </source>
</evidence>
<keyword evidence="3" id="KW-1185">Reference proteome</keyword>
<evidence type="ECO:0000313" key="2">
    <source>
        <dbReference type="EMBL" id="MBE1459549.1"/>
    </source>
</evidence>
<name>A0ABR9HKJ6_9ACTN</name>
<feature type="region of interest" description="Disordered" evidence="1">
    <location>
        <begin position="22"/>
        <end position="43"/>
    </location>
</feature>
<sequence>MGFLSPKCDCYWEGDGGLGASNPFVSGVHDEGLASGSGPGERR</sequence>
<reference evidence="2 3" key="1">
    <citation type="submission" date="2020-10" db="EMBL/GenBank/DDBJ databases">
        <title>Sequencing the genomes of 1000 actinobacteria strains.</title>
        <authorList>
            <person name="Klenk H.-P."/>
        </authorList>
    </citation>
    <scope>NUCLEOTIDE SEQUENCE [LARGE SCALE GENOMIC DNA]</scope>
    <source>
        <strain evidence="2 3">DSM 45157</strain>
    </source>
</reference>
<gene>
    <name evidence="2" type="ORF">H4W79_003763</name>
</gene>
<comment type="caution">
    <text evidence="2">The sequence shown here is derived from an EMBL/GenBank/DDBJ whole genome shotgun (WGS) entry which is preliminary data.</text>
</comment>
<dbReference type="EMBL" id="JADBDY010000001">
    <property type="protein sequence ID" value="MBE1459549.1"/>
    <property type="molecule type" value="Genomic_DNA"/>
</dbReference>
<organism evidence="2 3">
    <name type="scientific">Nocardiopsis terrae</name>
    <dbReference type="NCBI Taxonomy" id="372655"/>
    <lineage>
        <taxon>Bacteria</taxon>
        <taxon>Bacillati</taxon>
        <taxon>Actinomycetota</taxon>
        <taxon>Actinomycetes</taxon>
        <taxon>Streptosporangiales</taxon>
        <taxon>Nocardiopsidaceae</taxon>
        <taxon>Nocardiopsis</taxon>
    </lineage>
</organism>